<dbReference type="HOGENOM" id="CLU_021639_4_1_9"/>
<feature type="transmembrane region" description="Helical" evidence="4">
    <location>
        <begin position="307"/>
        <end position="329"/>
    </location>
</feature>
<feature type="region of interest" description="Disordered" evidence="3">
    <location>
        <begin position="498"/>
        <end position="528"/>
    </location>
</feature>
<keyword evidence="4" id="KW-1133">Transmembrane helix</keyword>
<protein>
    <submittedName>
        <fullName evidence="5">Spore gernimation protein KA</fullName>
    </submittedName>
</protein>
<dbReference type="InterPro" id="IPR050768">
    <property type="entry name" value="UPF0353/GerABKA_families"/>
</dbReference>
<dbReference type="GO" id="GO:0009847">
    <property type="term" value="P:spore germination"/>
    <property type="evidence" value="ECO:0007669"/>
    <property type="project" value="InterPro"/>
</dbReference>
<dbReference type="EMBL" id="CP009286">
    <property type="protein sequence ID" value="AIQ62774.1"/>
    <property type="molecule type" value="Genomic_DNA"/>
</dbReference>
<accession>A0A089N253</accession>
<evidence type="ECO:0000313" key="6">
    <source>
        <dbReference type="Proteomes" id="UP000029507"/>
    </source>
</evidence>
<organism evidence="5 6">
    <name type="scientific">Paenibacillus stellifer</name>
    <dbReference type="NCBI Taxonomy" id="169760"/>
    <lineage>
        <taxon>Bacteria</taxon>
        <taxon>Bacillati</taxon>
        <taxon>Bacillota</taxon>
        <taxon>Bacilli</taxon>
        <taxon>Bacillales</taxon>
        <taxon>Paenibacillaceae</taxon>
        <taxon>Paenibacillus</taxon>
    </lineage>
</organism>
<dbReference type="AlphaFoldDB" id="A0A089N253"/>
<dbReference type="GO" id="GO:0016020">
    <property type="term" value="C:membrane"/>
    <property type="evidence" value="ECO:0007669"/>
    <property type="project" value="InterPro"/>
</dbReference>
<dbReference type="STRING" id="169760.PSTEL_06335"/>
<evidence type="ECO:0000313" key="5">
    <source>
        <dbReference type="EMBL" id="AIQ62774.1"/>
    </source>
</evidence>
<feature type="transmembrane region" description="Helical" evidence="4">
    <location>
        <begin position="399"/>
        <end position="418"/>
    </location>
</feature>
<dbReference type="Proteomes" id="UP000029507">
    <property type="component" value="Chromosome"/>
</dbReference>
<keyword evidence="4" id="KW-0812">Transmembrane</keyword>
<evidence type="ECO:0000256" key="1">
    <source>
        <dbReference type="ARBA" id="ARBA00005278"/>
    </source>
</evidence>
<keyword evidence="2 4" id="KW-0472">Membrane</keyword>
<feature type="transmembrane region" description="Helical" evidence="4">
    <location>
        <begin position="430"/>
        <end position="455"/>
    </location>
</feature>
<sequence length="528" mass="57722">MFNPKPAKKPQNTVAAPPPLEAAMNANMAEIKKRVGGSSDIVFRSYSNPSSDSPSLAFIYVDGLVNAELVTQTVIQPLTDNKDLEGKRHEPDKAFALIKEQILPAGGVHDCKTVESLLGMLFEGNTIILIDGHNIALAASTTGWETRSINEPTSQGVIRGPKEGFTENLRTGTSMLRRRLKSPDLRIEEYKIGRRTRTGIALVYLEGVASEQVLAEVRRRLDAIDTDGILESNYIEELIQDGGLTPFPTLQNTERPDSLAGGILEGQVGIIIDGTPFALLAPSTFFSFFQSSEDYYQRYDISSFLRLIRFTAFFVSLLLPALYIAITTFHQEMVPTTLLVSLAAQREGVPFPALIEALMMEVTFDVLREAGVRMPRAIGPAISIVGALVLGQAAVQAGLVSAAMVIVVSFTAISNFVIPSLAIANSIRLIRFLLMLIAGTVGLFGIMSFMMVLLIHMASLQSFGVPYLSPMAPMKLSYLKDIFIRVPLWNMSTRPSLYGSQADRRQSQLPDKSQKSKDSSDQQGGDRS</sequence>
<keyword evidence="6" id="KW-1185">Reference proteome</keyword>
<gene>
    <name evidence="5" type="ORF">PSTEL_06335</name>
</gene>
<evidence type="ECO:0000256" key="4">
    <source>
        <dbReference type="SAM" id="Phobius"/>
    </source>
</evidence>
<evidence type="ECO:0000256" key="2">
    <source>
        <dbReference type="ARBA" id="ARBA00023136"/>
    </source>
</evidence>
<dbReference type="Pfam" id="PF03323">
    <property type="entry name" value="GerA"/>
    <property type="match status" value="1"/>
</dbReference>
<feature type="transmembrane region" description="Helical" evidence="4">
    <location>
        <begin position="374"/>
        <end position="393"/>
    </location>
</feature>
<name>A0A089N253_9BACL</name>
<dbReference type="KEGG" id="pste:PSTEL_06335"/>
<evidence type="ECO:0000256" key="3">
    <source>
        <dbReference type="SAM" id="MobiDB-lite"/>
    </source>
</evidence>
<dbReference type="PANTHER" id="PTHR22550">
    <property type="entry name" value="SPORE GERMINATION PROTEIN"/>
    <property type="match status" value="1"/>
</dbReference>
<reference evidence="5 6" key="1">
    <citation type="submission" date="2014-08" db="EMBL/GenBank/DDBJ databases">
        <title>Comparative genomics of the Paenibacillus odorifer group.</title>
        <authorList>
            <person name="den Bakker H.C."/>
            <person name="Tsai Y.-C."/>
            <person name="Martin N."/>
            <person name="Korlach J."/>
            <person name="Wiedmann M."/>
        </authorList>
    </citation>
    <scope>NUCLEOTIDE SEQUENCE [LARGE SCALE GENOMIC DNA]</scope>
    <source>
        <strain evidence="5 6">DSM 14472</strain>
    </source>
</reference>
<comment type="similarity">
    <text evidence="1">Belongs to the GerABKA family.</text>
</comment>
<proteinExistence type="inferred from homology"/>
<feature type="compositionally biased region" description="Basic and acidic residues" evidence="3">
    <location>
        <begin position="502"/>
        <end position="528"/>
    </location>
</feature>
<dbReference type="PANTHER" id="PTHR22550:SF5">
    <property type="entry name" value="LEUCINE ZIPPER PROTEIN 4"/>
    <property type="match status" value="1"/>
</dbReference>
<dbReference type="InterPro" id="IPR004995">
    <property type="entry name" value="Spore_Ger"/>
</dbReference>
<dbReference type="PIRSF" id="PIRSF005690">
    <property type="entry name" value="GerBA"/>
    <property type="match status" value="1"/>
</dbReference>